<evidence type="ECO:0000313" key="4">
    <source>
        <dbReference type="EMBL" id="REH46938.1"/>
    </source>
</evidence>
<comment type="caution">
    <text evidence="4">The sequence shown here is derived from an EMBL/GenBank/DDBJ whole genome shotgun (WGS) entry which is preliminary data.</text>
</comment>
<keyword evidence="5" id="KW-1185">Reference proteome</keyword>
<keyword evidence="2" id="KW-0472">Membrane</keyword>
<dbReference type="Pfam" id="PF08044">
    <property type="entry name" value="DUF1707"/>
    <property type="match status" value="1"/>
</dbReference>
<dbReference type="Proteomes" id="UP000256269">
    <property type="component" value="Unassembled WGS sequence"/>
</dbReference>
<reference evidence="4 5" key="1">
    <citation type="submission" date="2018-08" db="EMBL/GenBank/DDBJ databases">
        <title>Genomic Encyclopedia of Archaeal and Bacterial Type Strains, Phase II (KMG-II): from individual species to whole genera.</title>
        <authorList>
            <person name="Goeker M."/>
        </authorList>
    </citation>
    <scope>NUCLEOTIDE SEQUENCE [LARGE SCALE GENOMIC DNA]</scope>
    <source>
        <strain evidence="4 5">DSM 45791</strain>
    </source>
</reference>
<dbReference type="AlphaFoldDB" id="A0A3E0HKP6"/>
<dbReference type="OrthoDB" id="3534574at2"/>
<gene>
    <name evidence="4" type="ORF">BCF44_106102</name>
</gene>
<feature type="region of interest" description="Disordered" evidence="1">
    <location>
        <begin position="62"/>
        <end position="86"/>
    </location>
</feature>
<evidence type="ECO:0000259" key="3">
    <source>
        <dbReference type="Pfam" id="PF08044"/>
    </source>
</evidence>
<organism evidence="4 5">
    <name type="scientific">Kutzneria buriramensis</name>
    <dbReference type="NCBI Taxonomy" id="1045776"/>
    <lineage>
        <taxon>Bacteria</taxon>
        <taxon>Bacillati</taxon>
        <taxon>Actinomycetota</taxon>
        <taxon>Actinomycetes</taxon>
        <taxon>Pseudonocardiales</taxon>
        <taxon>Pseudonocardiaceae</taxon>
        <taxon>Kutzneria</taxon>
    </lineage>
</organism>
<feature type="transmembrane region" description="Helical" evidence="2">
    <location>
        <begin position="92"/>
        <end position="108"/>
    </location>
</feature>
<dbReference type="InterPro" id="IPR012551">
    <property type="entry name" value="DUF1707_SHOCT-like"/>
</dbReference>
<dbReference type="RefSeq" id="WP_116175619.1">
    <property type="nucleotide sequence ID" value="NZ_CP144375.1"/>
</dbReference>
<name>A0A3E0HKP6_9PSEU</name>
<protein>
    <submittedName>
        <fullName evidence="4">Uncharacterized protein DUF1707</fullName>
    </submittedName>
</protein>
<sequence>MVEFSDVRVSDAERESALSALGEHMGTGRLGLSEFDDRSAQVAAAVTRRDLAALFDDLPQPHPTFDSTAPVPAPAPEPQAAVRERRPNGTRVITRVAAPILGIAVVVLVVAHLWLLIAIPVLLGVAGAALVRGSRDPRRSGWNDGDLDGDDDAYYDGDRYGWYGRGYTRNYTRSYMRRYRRGPRSDRDDY</sequence>
<accession>A0A3E0HKP6</accession>
<dbReference type="EMBL" id="QUNO01000006">
    <property type="protein sequence ID" value="REH46938.1"/>
    <property type="molecule type" value="Genomic_DNA"/>
</dbReference>
<feature type="transmembrane region" description="Helical" evidence="2">
    <location>
        <begin position="114"/>
        <end position="131"/>
    </location>
</feature>
<feature type="domain" description="DUF1707" evidence="3">
    <location>
        <begin position="7"/>
        <end position="59"/>
    </location>
</feature>
<evidence type="ECO:0000256" key="1">
    <source>
        <dbReference type="SAM" id="MobiDB-lite"/>
    </source>
</evidence>
<keyword evidence="2" id="KW-0812">Transmembrane</keyword>
<proteinExistence type="predicted"/>
<evidence type="ECO:0000256" key="2">
    <source>
        <dbReference type="SAM" id="Phobius"/>
    </source>
</evidence>
<keyword evidence="2" id="KW-1133">Transmembrane helix</keyword>
<evidence type="ECO:0000313" key="5">
    <source>
        <dbReference type="Proteomes" id="UP000256269"/>
    </source>
</evidence>